<dbReference type="Pfam" id="PF17095">
    <property type="entry name" value="CAMSAP_CC1"/>
    <property type="match status" value="1"/>
</dbReference>
<dbReference type="Pfam" id="PF08683">
    <property type="entry name" value="CAMSAP_CKK"/>
    <property type="match status" value="1"/>
</dbReference>
<feature type="compositionally biased region" description="Low complexity" evidence="7">
    <location>
        <begin position="860"/>
        <end position="873"/>
    </location>
</feature>
<evidence type="ECO:0000313" key="11">
    <source>
        <dbReference type="Proteomes" id="UP000327468"/>
    </source>
</evidence>
<dbReference type="Gene3D" id="3.10.20.360">
    <property type="entry name" value="CKK domain"/>
    <property type="match status" value="1"/>
</dbReference>
<evidence type="ECO:0000259" key="8">
    <source>
        <dbReference type="PROSITE" id="PS50021"/>
    </source>
</evidence>
<dbReference type="Pfam" id="PF25532">
    <property type="entry name" value="CH_CAMSAP2_N"/>
    <property type="match status" value="1"/>
</dbReference>
<organism evidence="10 11">
    <name type="scientific">Pangasianodon hypophthalmus</name>
    <name type="common">Striped catfish</name>
    <name type="synonym">Helicophagus hypophthalmus</name>
    <dbReference type="NCBI Taxonomy" id="310915"/>
    <lineage>
        <taxon>Eukaryota</taxon>
        <taxon>Metazoa</taxon>
        <taxon>Chordata</taxon>
        <taxon>Craniata</taxon>
        <taxon>Vertebrata</taxon>
        <taxon>Euteleostomi</taxon>
        <taxon>Actinopterygii</taxon>
        <taxon>Neopterygii</taxon>
        <taxon>Teleostei</taxon>
        <taxon>Ostariophysi</taxon>
        <taxon>Siluriformes</taxon>
        <taxon>Pangasiidae</taxon>
        <taxon>Pangasianodon</taxon>
    </lineage>
</organism>
<feature type="compositionally biased region" description="Basic and acidic residues" evidence="7">
    <location>
        <begin position="563"/>
        <end position="579"/>
    </location>
</feature>
<dbReference type="InterPro" id="IPR058042">
    <property type="entry name" value="CAMSAP_N"/>
</dbReference>
<dbReference type="InterPro" id="IPR038209">
    <property type="entry name" value="CKK_dom_sf"/>
</dbReference>
<feature type="region of interest" description="Disordered" evidence="7">
    <location>
        <begin position="808"/>
        <end position="1004"/>
    </location>
</feature>
<feature type="region of interest" description="Disordered" evidence="7">
    <location>
        <begin position="696"/>
        <end position="788"/>
    </location>
</feature>
<feature type="compositionally biased region" description="Polar residues" evidence="7">
    <location>
        <begin position="936"/>
        <end position="955"/>
    </location>
</feature>
<feature type="compositionally biased region" description="Pro residues" evidence="7">
    <location>
        <begin position="1118"/>
        <end position="1142"/>
    </location>
</feature>
<evidence type="ECO:0000313" key="10">
    <source>
        <dbReference type="EMBL" id="KAB5530692.1"/>
    </source>
</evidence>
<evidence type="ECO:0000256" key="4">
    <source>
        <dbReference type="ARBA" id="ARBA00023054"/>
    </source>
</evidence>
<feature type="region of interest" description="Disordered" evidence="7">
    <location>
        <begin position="338"/>
        <end position="358"/>
    </location>
</feature>
<feature type="domain" description="CKK" evidence="9">
    <location>
        <begin position="1278"/>
        <end position="1412"/>
    </location>
</feature>
<feature type="compositionally biased region" description="Low complexity" evidence="7">
    <location>
        <begin position="343"/>
        <end position="357"/>
    </location>
</feature>
<proteinExistence type="inferred from homology"/>
<keyword evidence="4" id="KW-0175">Coiled coil</keyword>
<feature type="compositionally biased region" description="Basic and acidic residues" evidence="7">
    <location>
        <begin position="1063"/>
        <end position="1116"/>
    </location>
</feature>
<feature type="region of interest" description="Disordered" evidence="7">
    <location>
        <begin position="432"/>
        <end position="471"/>
    </location>
</feature>
<evidence type="ECO:0000259" key="9">
    <source>
        <dbReference type="PROSITE" id="PS51508"/>
    </source>
</evidence>
<keyword evidence="11" id="KW-1185">Reference proteome</keyword>
<dbReference type="InterPro" id="IPR014797">
    <property type="entry name" value="CKK_CAMSAP"/>
</dbReference>
<protein>
    <recommendedName>
        <fullName evidence="12">CKK domain-containing protein</fullName>
    </recommendedName>
</protein>
<dbReference type="SMART" id="SM01051">
    <property type="entry name" value="CAMSAP_CKK"/>
    <property type="match status" value="1"/>
</dbReference>
<feature type="region of interest" description="Disordered" evidence="7">
    <location>
        <begin position="1221"/>
        <end position="1268"/>
    </location>
</feature>
<comment type="domain">
    <text evidence="6">The CKK domain binds microtubules.</text>
</comment>
<comment type="caution">
    <text evidence="10">The sequence shown here is derived from an EMBL/GenBank/DDBJ whole genome shotgun (WGS) entry which is preliminary data.</text>
</comment>
<evidence type="ECO:0000256" key="3">
    <source>
        <dbReference type="ARBA" id="ARBA00022701"/>
    </source>
</evidence>
<dbReference type="Proteomes" id="UP000327468">
    <property type="component" value="Chromosome 23"/>
</dbReference>
<keyword evidence="3 6" id="KW-0493">Microtubule</keyword>
<feature type="region of interest" description="Disordered" evidence="7">
    <location>
        <begin position="1027"/>
        <end position="1148"/>
    </location>
</feature>
<feature type="compositionally biased region" description="Low complexity" evidence="7">
    <location>
        <begin position="834"/>
        <end position="846"/>
    </location>
</feature>
<dbReference type="InterPro" id="IPR036872">
    <property type="entry name" value="CH_dom_sf"/>
</dbReference>
<feature type="compositionally biased region" description="Polar residues" evidence="7">
    <location>
        <begin position="652"/>
        <end position="664"/>
    </location>
</feature>
<sequence>MVDSNAMRKTFVVPDLKPLDQYDINRTKICASVGWLLAKSYSNADNVPVELRDPFYLDQYEQEHLKPPVTRLLQSPELYCRTYGLLVAGGPGASGTPKDNAVLLQTLSQKGLTPRDQNVPVTEADLRHKPIKMSAHLAVMDALMAVGAMETVRVSGGVERLGGEDDWERTLLHWVNTLNEKLRERTESDQSQQSTEPQPVQASCPTRWYWKLVPLRYRKDKLLSKLKPCFPVVNEVKDLSNGCAIAAVIHYYCPGLLRLEDICMKESMSLADSLYNLQLIREFCESCLKSCCPLVLEDMIYSPPELRVNMLSFLAELLYWFEVSKPEFVQPLNATELKESSGRTENGNNGSGSSSPSLFKKPFLPISPATPIPGSLTQSTSMSHVEAAGRSWTKNPLSRPLSSAVSFSIPFGLDSDVDIVMGNPVIMRSVSSDNLNPAGQPVKRVHYTPPEDISRSPGPNGPQRASWASRSPAVPLLAEENGLDAGDAAGLPTIEEALQIIHNEGKMEPRLHPDGAPDGFYLHSPEDPASRRHNGSPAILSGSAPSSAGMQYRPTGNASRTRRTSDGSRDDDSVLRDGSVDSDASEDLPKTQSTPTTPAAGARVANSSGQETPDSGVKMTSFAERKKKLAQDQPIPTEEPPMTTWAAKKTQESPSKSPALTSEMSELGARLEEKRKAIEAQKRRIEAIFAKHRQRLGKSAFLQLKKEQEEGDDKEEGAEEVSASSTEEDLRRMSLDERLARIESDEEGDTKQEKERPRDDGKVQTSAQQTSKEKTVAGALGEKTSVPLGDYNNAVSKLNAALSSLQSDMQRLSEQQNQLLKKKIPPANQAWVISPSTKSSTAAAPPRLSRESTRDLIPNSASSSPSPSRRISAQAIPPKSPGSHRRAQSAPPKSPKTQHHSRSADPKTPALTRVITAPQSVDNIPHRRKVSPWQYRDQTSSSFSIGSPVPQSDSRPPSRPLSEDPSDDQTVFSLELEGGSNHFPGRKEQQGGSSSGAPSECSFESDIPASAFTRKHSSLIEIPLSSLRGLDGEDAEHGPDAASDSMSDHTEPEMKGGVGFFFKQDEARPEDEMAQRRAALLEKQQKRAEEMKRKRQEQEREREARRNSVDELERPRTPCTPPPARTPPAARTPPPAQTPPPDGTQYRRGVFTRQEYERRHQLKIMEDLDKVLRQKPTTVRGVKKQRPKTVFRDDSGLSRSPAKGLLGSRLNKVYSHSTMNLSSMANDSGTLTIRKSPSRSHSPSRLMSPGRVATQNGDKDWENASTLSSPASIPEYTGPKLFKEPSFKSNKFIIHNAISRCCLAGKVNEPQKNKIIEEMEKSNANHFLILFRDSSCQFRAVYTMNPETEELVRLTGIGPRIISLSMVESIYKYSSDRKQFSVIPSKTMSMSVDAFTIPSQLWQTKRPGTPKKLGTPK</sequence>
<dbReference type="InterPro" id="IPR022613">
    <property type="entry name" value="CH_CAMSAP_2"/>
</dbReference>
<keyword evidence="5" id="KW-0206">Cytoskeleton</keyword>
<feature type="compositionally biased region" description="Polar residues" evidence="7">
    <location>
        <begin position="543"/>
        <end position="558"/>
    </location>
</feature>
<feature type="compositionally biased region" description="Low complexity" evidence="7">
    <location>
        <begin position="1239"/>
        <end position="1249"/>
    </location>
</feature>
<evidence type="ECO:0000256" key="6">
    <source>
        <dbReference type="PROSITE-ProRule" id="PRU00841"/>
    </source>
</evidence>
<reference evidence="10 11" key="1">
    <citation type="submission" date="2019-06" db="EMBL/GenBank/DDBJ databases">
        <title>A chromosome-scale genome assembly of the striped catfish, Pangasianodon hypophthalmus.</title>
        <authorList>
            <person name="Wen M."/>
            <person name="Zahm M."/>
            <person name="Roques C."/>
            <person name="Cabau C."/>
            <person name="Klopp C."/>
            <person name="Donnadieu C."/>
            <person name="Jouanno E."/>
            <person name="Avarre J.-C."/>
            <person name="Campet M."/>
            <person name="Ha T.T.T."/>
            <person name="Dugue R."/>
            <person name="Lampietro C."/>
            <person name="Louis A."/>
            <person name="Herpin A."/>
            <person name="Echchiki A."/>
            <person name="Berthelot C."/>
            <person name="Parey E."/>
            <person name="Roest-Crollius H."/>
            <person name="Braasch I."/>
            <person name="Postlethwait J."/>
            <person name="Bobe J."/>
            <person name="Montfort J."/>
            <person name="Bouchez O."/>
            <person name="Begum T."/>
            <person name="Schartl M."/>
            <person name="Guiguen Y."/>
        </authorList>
    </citation>
    <scope>NUCLEOTIDE SEQUENCE [LARGE SCALE GENOMIC DNA]</scope>
    <source>
        <strain evidence="10 11">Indonesia</strain>
        <tissue evidence="10">Blood</tissue>
    </source>
</reference>
<dbReference type="GO" id="GO:0051011">
    <property type="term" value="F:microtubule minus-end binding"/>
    <property type="evidence" value="ECO:0007669"/>
    <property type="project" value="TreeGrafter"/>
</dbReference>
<keyword evidence="2" id="KW-0963">Cytoplasm</keyword>
<dbReference type="GO" id="GO:0036449">
    <property type="term" value="C:microtubule minus-end"/>
    <property type="evidence" value="ECO:0007669"/>
    <property type="project" value="TreeGrafter"/>
</dbReference>
<dbReference type="GO" id="GO:0007026">
    <property type="term" value="P:negative regulation of microtubule depolymerization"/>
    <property type="evidence" value="ECO:0007669"/>
    <property type="project" value="TreeGrafter"/>
</dbReference>
<comment type="similarity">
    <text evidence="6">Belongs to the CAMSAP1 family.</text>
</comment>
<feature type="region of interest" description="Disordered" evidence="7">
    <location>
        <begin position="1176"/>
        <end position="1204"/>
    </location>
</feature>
<dbReference type="PANTHER" id="PTHR21595">
    <property type="entry name" value="PATRONIN"/>
    <property type="match status" value="1"/>
</dbReference>
<dbReference type="InterPro" id="IPR031372">
    <property type="entry name" value="CAMSAP_CC1"/>
</dbReference>
<evidence type="ECO:0000256" key="2">
    <source>
        <dbReference type="ARBA" id="ARBA00022490"/>
    </source>
</evidence>
<feature type="region of interest" description="Disordered" evidence="7">
    <location>
        <begin position="507"/>
        <end position="668"/>
    </location>
</feature>
<dbReference type="SUPFAM" id="SSF47576">
    <property type="entry name" value="Calponin-homology domain, CH-domain"/>
    <property type="match status" value="1"/>
</dbReference>
<dbReference type="EMBL" id="VFJC01000024">
    <property type="protein sequence ID" value="KAB5530692.1"/>
    <property type="molecule type" value="Genomic_DNA"/>
</dbReference>
<dbReference type="InterPro" id="IPR001715">
    <property type="entry name" value="CH_dom"/>
</dbReference>
<dbReference type="PANTHER" id="PTHR21595:SF2">
    <property type="entry name" value="CALMODULIN-REGULATED SPECTRIN-ASSOCIATED PROTEIN 3"/>
    <property type="match status" value="1"/>
</dbReference>
<feature type="compositionally biased region" description="Acidic residues" evidence="7">
    <location>
        <begin position="709"/>
        <end position="719"/>
    </location>
</feature>
<feature type="compositionally biased region" description="Polar residues" evidence="7">
    <location>
        <begin position="808"/>
        <end position="819"/>
    </location>
</feature>
<dbReference type="InterPro" id="IPR011033">
    <property type="entry name" value="PRC_barrel-like_sf"/>
</dbReference>
<evidence type="ECO:0000256" key="7">
    <source>
        <dbReference type="SAM" id="MobiDB-lite"/>
    </source>
</evidence>
<evidence type="ECO:0000256" key="5">
    <source>
        <dbReference type="ARBA" id="ARBA00023212"/>
    </source>
</evidence>
<evidence type="ECO:0008006" key="12">
    <source>
        <dbReference type="Google" id="ProtNLM"/>
    </source>
</evidence>
<feature type="compositionally biased region" description="Basic and acidic residues" evidence="7">
    <location>
        <begin position="728"/>
        <end position="762"/>
    </location>
</feature>
<name>A0A5N5KJZ5_PANHP</name>
<gene>
    <name evidence="10" type="ORF">PHYPO_G00132310</name>
</gene>
<feature type="compositionally biased region" description="Polar residues" evidence="7">
    <location>
        <begin position="1221"/>
        <end position="1233"/>
    </location>
</feature>
<dbReference type="GO" id="GO:0031122">
    <property type="term" value="P:cytoplasmic microtubule organization"/>
    <property type="evidence" value="ECO:0007669"/>
    <property type="project" value="TreeGrafter"/>
</dbReference>
<dbReference type="GO" id="GO:0031175">
    <property type="term" value="P:neuron projection development"/>
    <property type="evidence" value="ECO:0007669"/>
    <property type="project" value="InterPro"/>
</dbReference>
<feature type="domain" description="Calponin-homology (CH)" evidence="8">
    <location>
        <begin position="208"/>
        <end position="322"/>
    </location>
</feature>
<dbReference type="InterPro" id="IPR032940">
    <property type="entry name" value="CAMSAP"/>
</dbReference>
<evidence type="ECO:0000256" key="1">
    <source>
        <dbReference type="ARBA" id="ARBA00004245"/>
    </source>
</evidence>
<dbReference type="GO" id="GO:0030507">
    <property type="term" value="F:spectrin binding"/>
    <property type="evidence" value="ECO:0007669"/>
    <property type="project" value="InterPro"/>
</dbReference>
<dbReference type="GO" id="GO:0005516">
    <property type="term" value="F:calmodulin binding"/>
    <property type="evidence" value="ECO:0007669"/>
    <property type="project" value="InterPro"/>
</dbReference>
<dbReference type="PROSITE" id="PS51508">
    <property type="entry name" value="CKK"/>
    <property type="match status" value="1"/>
</dbReference>
<dbReference type="PROSITE" id="PS50021">
    <property type="entry name" value="CH"/>
    <property type="match status" value="1"/>
</dbReference>
<comment type="subcellular location">
    <subcellularLocation>
        <location evidence="1">Cytoplasm</location>
        <location evidence="1">Cytoskeleton</location>
    </subcellularLocation>
</comment>
<dbReference type="SUPFAM" id="SSF50346">
    <property type="entry name" value="PRC-barrel domain"/>
    <property type="match status" value="1"/>
</dbReference>
<accession>A0A5N5KJZ5</accession>
<dbReference type="Pfam" id="PF11971">
    <property type="entry name" value="CAMSAP_CH"/>
    <property type="match status" value="1"/>
</dbReference>
<dbReference type="FunFam" id="3.10.20.360:FF:000001">
    <property type="entry name" value="Calmodulin-regulated spectrin-associated protein 3 isoform 2"/>
    <property type="match status" value="1"/>
</dbReference>